<dbReference type="SUPFAM" id="SSF47781">
    <property type="entry name" value="RuvA domain 2-like"/>
    <property type="match status" value="1"/>
</dbReference>
<comment type="caution">
    <text evidence="3">The sequence shown here is derived from an EMBL/GenBank/DDBJ whole genome shotgun (WGS) entry which is preliminary data.</text>
</comment>
<feature type="compositionally biased region" description="Low complexity" evidence="1">
    <location>
        <begin position="97"/>
        <end position="109"/>
    </location>
</feature>
<feature type="chain" id="PRO_5016452641" evidence="2">
    <location>
        <begin position="25"/>
        <end position="124"/>
    </location>
</feature>
<dbReference type="EMBL" id="QJJS01000027">
    <property type="protein sequence ID" value="PXW92264.1"/>
    <property type="molecule type" value="Genomic_DNA"/>
</dbReference>
<gene>
    <name evidence="3" type="ORF">C7444_12719</name>
</gene>
<dbReference type="AlphaFoldDB" id="A0A318GYK7"/>
<proteinExistence type="predicted"/>
<reference evidence="3 4" key="1">
    <citation type="submission" date="2018-05" db="EMBL/GenBank/DDBJ databases">
        <title>Genomic Encyclopedia of Type Strains, Phase IV (KMG-IV): sequencing the most valuable type-strain genomes for metagenomic binning, comparative biology and taxonomic classification.</title>
        <authorList>
            <person name="Goeker M."/>
        </authorList>
    </citation>
    <scope>NUCLEOTIDE SEQUENCE [LARGE SCALE GENOMIC DNA]</scope>
    <source>
        <strain evidence="3 4">DSM 566</strain>
    </source>
</reference>
<dbReference type="OrthoDB" id="8687931at2"/>
<evidence type="ECO:0000256" key="2">
    <source>
        <dbReference type="SAM" id="SignalP"/>
    </source>
</evidence>
<keyword evidence="4" id="KW-1185">Reference proteome</keyword>
<feature type="signal peptide" evidence="2">
    <location>
        <begin position="1"/>
        <end position="24"/>
    </location>
</feature>
<evidence type="ECO:0000313" key="3">
    <source>
        <dbReference type="EMBL" id="PXW92264.1"/>
    </source>
</evidence>
<dbReference type="Gene3D" id="1.10.150.320">
    <property type="entry name" value="Photosystem II 12 kDa extrinsic protein"/>
    <property type="match status" value="1"/>
</dbReference>
<dbReference type="Pfam" id="PF12836">
    <property type="entry name" value="HHH_3"/>
    <property type="match status" value="1"/>
</dbReference>
<dbReference type="Proteomes" id="UP000247811">
    <property type="component" value="Unassembled WGS sequence"/>
</dbReference>
<protein>
    <submittedName>
        <fullName evidence="3">Competence protein ComEA</fullName>
    </submittedName>
</protein>
<keyword evidence="2" id="KW-0732">Signal</keyword>
<accession>A0A318GYK7</accession>
<dbReference type="RefSeq" id="WP_110402443.1">
    <property type="nucleotide sequence ID" value="NZ_QJJS01000027.1"/>
</dbReference>
<name>A0A318GYK7_9BURK</name>
<feature type="region of interest" description="Disordered" evidence="1">
    <location>
        <begin position="94"/>
        <end position="124"/>
    </location>
</feature>
<evidence type="ECO:0000256" key="1">
    <source>
        <dbReference type="SAM" id="MobiDB-lite"/>
    </source>
</evidence>
<dbReference type="InterPro" id="IPR010994">
    <property type="entry name" value="RuvA_2-like"/>
</dbReference>
<sequence length="124" mass="12568">MWISNFRRLALALSLTVLSLAAQAAAVDVNKGTQADLETVKGVGPGISGKILEERKKGSFRDWADFIDRISGIGPGNAAKLSTAGLTVNGSTYGGTAAPAPVEGKAAAGDKSARSAKAEPSAAR</sequence>
<organism evidence="3 4">
    <name type="scientific">Sphaerotilus hippei</name>
    <dbReference type="NCBI Taxonomy" id="744406"/>
    <lineage>
        <taxon>Bacteria</taxon>
        <taxon>Pseudomonadati</taxon>
        <taxon>Pseudomonadota</taxon>
        <taxon>Betaproteobacteria</taxon>
        <taxon>Burkholderiales</taxon>
        <taxon>Sphaerotilaceae</taxon>
        <taxon>Sphaerotilus</taxon>
    </lineage>
</organism>
<evidence type="ECO:0000313" key="4">
    <source>
        <dbReference type="Proteomes" id="UP000247811"/>
    </source>
</evidence>